<proteinExistence type="inferred from homology"/>
<dbReference type="InterPro" id="IPR036679">
    <property type="entry name" value="FlgN-like_sf"/>
</dbReference>
<keyword evidence="3" id="KW-1005">Bacterial flagellum biogenesis</keyword>
<accession>A0ABT0PFE9</accession>
<comment type="similarity">
    <text evidence="2">Belongs to the FlgN family.</text>
</comment>
<dbReference type="EMBL" id="JAMFLX010000010">
    <property type="protein sequence ID" value="MCL6270109.1"/>
    <property type="molecule type" value="Genomic_DNA"/>
</dbReference>
<dbReference type="Pfam" id="PF05130">
    <property type="entry name" value="FlgN"/>
    <property type="match status" value="1"/>
</dbReference>
<evidence type="ECO:0000256" key="1">
    <source>
        <dbReference type="ARBA" id="ARBA00002397"/>
    </source>
</evidence>
<protein>
    <submittedName>
        <fullName evidence="4">Flagellar protein FlgN</fullName>
    </submittedName>
</protein>
<dbReference type="Proteomes" id="UP001203338">
    <property type="component" value="Unassembled WGS sequence"/>
</dbReference>
<evidence type="ECO:0000313" key="4">
    <source>
        <dbReference type="EMBL" id="MCL6270109.1"/>
    </source>
</evidence>
<dbReference type="Gene3D" id="1.20.58.300">
    <property type="entry name" value="FlgN-like"/>
    <property type="match status" value="1"/>
</dbReference>
<gene>
    <name evidence="4" type="ORF">M3P05_09205</name>
</gene>
<evidence type="ECO:0000313" key="5">
    <source>
        <dbReference type="Proteomes" id="UP001203338"/>
    </source>
</evidence>
<organism evidence="4 5">
    <name type="scientific">Parendozoicomonas callyspongiae</name>
    <dbReference type="NCBI Taxonomy" id="2942213"/>
    <lineage>
        <taxon>Bacteria</taxon>
        <taxon>Pseudomonadati</taxon>
        <taxon>Pseudomonadota</taxon>
        <taxon>Gammaproteobacteria</taxon>
        <taxon>Oceanospirillales</taxon>
        <taxon>Endozoicomonadaceae</taxon>
        <taxon>Parendozoicomonas</taxon>
    </lineage>
</organism>
<name>A0ABT0PFE9_9GAMM</name>
<dbReference type="SUPFAM" id="SSF140566">
    <property type="entry name" value="FlgN-like"/>
    <property type="match status" value="1"/>
</dbReference>
<evidence type="ECO:0000256" key="2">
    <source>
        <dbReference type="ARBA" id="ARBA00007703"/>
    </source>
</evidence>
<comment type="function">
    <text evidence="1">Required for the efficient initiation of filament assembly.</text>
</comment>
<dbReference type="RefSeq" id="WP_249699263.1">
    <property type="nucleotide sequence ID" value="NZ_JAMFLX010000010.1"/>
</dbReference>
<dbReference type="InterPro" id="IPR007809">
    <property type="entry name" value="FlgN-like"/>
</dbReference>
<reference evidence="4 5" key="1">
    <citation type="submission" date="2022-05" db="EMBL/GenBank/DDBJ databases">
        <authorList>
            <person name="Park J.-S."/>
        </authorList>
    </citation>
    <scope>NUCLEOTIDE SEQUENCE [LARGE SCALE GENOMIC DNA]</scope>
    <source>
        <strain evidence="4 5">2012CJ34-2</strain>
    </source>
</reference>
<keyword evidence="4" id="KW-0282">Flagellum</keyword>
<sequence length="151" mass="16852">MPARIIASIASDLNDLNKLKPLLEQQTDSLRSRNMDAIPVLAQSISNLVQKLDRNNLKRGEVLVSLGFTADREGMHGFLEQHPEVNEDWVRMARLAKECQSTNAVNGQLLQMQQELTETMLKRLNRDVDNVGYAKDGTDGRLGESTSLGYA</sequence>
<evidence type="ECO:0000256" key="3">
    <source>
        <dbReference type="ARBA" id="ARBA00022795"/>
    </source>
</evidence>
<keyword evidence="4" id="KW-0966">Cell projection</keyword>
<keyword evidence="5" id="KW-1185">Reference proteome</keyword>
<keyword evidence="4" id="KW-0969">Cilium</keyword>
<comment type="caution">
    <text evidence="4">The sequence shown here is derived from an EMBL/GenBank/DDBJ whole genome shotgun (WGS) entry which is preliminary data.</text>
</comment>